<dbReference type="SUPFAM" id="SSF51735">
    <property type="entry name" value="NAD(P)-binding Rossmann-fold domains"/>
    <property type="match status" value="1"/>
</dbReference>
<evidence type="ECO:0000256" key="1">
    <source>
        <dbReference type="ARBA" id="ARBA00006484"/>
    </source>
</evidence>
<dbReference type="InterPro" id="IPR036291">
    <property type="entry name" value="NAD(P)-bd_dom_sf"/>
</dbReference>
<dbReference type="Gene3D" id="3.40.50.720">
    <property type="entry name" value="NAD(P)-binding Rossmann-like Domain"/>
    <property type="match status" value="1"/>
</dbReference>
<dbReference type="SMART" id="SM00822">
    <property type="entry name" value="PKS_KR"/>
    <property type="match status" value="1"/>
</dbReference>
<dbReference type="RefSeq" id="WP_090866395.1">
    <property type="nucleotide sequence ID" value="NZ_FNYE01000010.1"/>
</dbReference>
<evidence type="ECO:0000313" key="4">
    <source>
        <dbReference type="Proteomes" id="UP000198866"/>
    </source>
</evidence>
<dbReference type="GO" id="GO:0030497">
    <property type="term" value="P:fatty acid elongation"/>
    <property type="evidence" value="ECO:0007669"/>
    <property type="project" value="TreeGrafter"/>
</dbReference>
<dbReference type="STRING" id="667676.SAMN05192539_1010139"/>
<dbReference type="Proteomes" id="UP000198866">
    <property type="component" value="Unassembled WGS sequence"/>
</dbReference>
<dbReference type="FunFam" id="3.40.50.720:FF:000084">
    <property type="entry name" value="Short-chain dehydrogenase reductase"/>
    <property type="match status" value="1"/>
</dbReference>
<dbReference type="Pfam" id="PF13561">
    <property type="entry name" value="adh_short_C2"/>
    <property type="match status" value="1"/>
</dbReference>
<keyword evidence="4" id="KW-1185">Reference proteome</keyword>
<name>A0A1H6YTR8_9BURK</name>
<dbReference type="InterPro" id="IPR002347">
    <property type="entry name" value="SDR_fam"/>
</dbReference>
<dbReference type="PRINTS" id="PR00081">
    <property type="entry name" value="GDHRDH"/>
</dbReference>
<dbReference type="EMBL" id="FNYE01000010">
    <property type="protein sequence ID" value="SEJ40662.1"/>
    <property type="molecule type" value="Genomic_DNA"/>
</dbReference>
<reference evidence="4" key="1">
    <citation type="submission" date="2016-10" db="EMBL/GenBank/DDBJ databases">
        <authorList>
            <person name="Varghese N."/>
            <person name="Submissions S."/>
        </authorList>
    </citation>
    <scope>NUCLEOTIDE SEQUENCE [LARGE SCALE GENOMIC DNA]</scope>
    <source>
        <strain evidence="4">LMG 26031</strain>
    </source>
</reference>
<dbReference type="InterPro" id="IPR057326">
    <property type="entry name" value="KR_dom"/>
</dbReference>
<dbReference type="PRINTS" id="PR00080">
    <property type="entry name" value="SDRFAMILY"/>
</dbReference>
<protein>
    <submittedName>
        <fullName evidence="3">3-oxoacyl-[acyl-carrier protein] reductase</fullName>
    </submittedName>
</protein>
<dbReference type="NCBIfam" id="NF005559">
    <property type="entry name" value="PRK07231.1"/>
    <property type="match status" value="1"/>
</dbReference>
<proteinExistence type="inferred from homology"/>
<organism evidence="3 4">
    <name type="scientific">Paraburkholderia diazotrophica</name>
    <dbReference type="NCBI Taxonomy" id="667676"/>
    <lineage>
        <taxon>Bacteria</taxon>
        <taxon>Pseudomonadati</taxon>
        <taxon>Pseudomonadota</taxon>
        <taxon>Betaproteobacteria</taxon>
        <taxon>Burkholderiales</taxon>
        <taxon>Burkholderiaceae</taxon>
        <taxon>Paraburkholderia</taxon>
    </lineage>
</organism>
<dbReference type="InterPro" id="IPR020904">
    <property type="entry name" value="Sc_DH/Rdtase_CS"/>
</dbReference>
<dbReference type="PANTHER" id="PTHR42760">
    <property type="entry name" value="SHORT-CHAIN DEHYDROGENASES/REDUCTASES FAMILY MEMBER"/>
    <property type="match status" value="1"/>
</dbReference>
<sequence length="259" mass="27187">MSAPFELRRASYDFSGAVAVVTGGARGIGAAIARRLADCGASVAIWDRDTARDTGSADACNSHDSRIARFAVDITDLASVERAANATLERFGGIALLVNNAGYAGPTMPLEQYDPAEWSRIVDVNLTGTFNVCRRLVPVLRQEGHARIVNIASLAGKEGTPNASAYSAAKAGVLALTKSLGKELAQTGVLVNAIAPAAVRTSLLEQMSPSHVQTMIDKSPMKRLGEPDEVVELALWLCSSSCSFNTGAVFDLSGGRATY</sequence>
<dbReference type="GO" id="GO:0016616">
    <property type="term" value="F:oxidoreductase activity, acting on the CH-OH group of donors, NAD or NADP as acceptor"/>
    <property type="evidence" value="ECO:0007669"/>
    <property type="project" value="TreeGrafter"/>
</dbReference>
<dbReference type="PANTHER" id="PTHR42760:SF129">
    <property type="entry name" value="OXIDOREDUCTASE"/>
    <property type="match status" value="1"/>
</dbReference>
<dbReference type="PROSITE" id="PS00061">
    <property type="entry name" value="ADH_SHORT"/>
    <property type="match status" value="1"/>
</dbReference>
<evidence type="ECO:0000313" key="3">
    <source>
        <dbReference type="EMBL" id="SEJ40662.1"/>
    </source>
</evidence>
<dbReference type="OrthoDB" id="196630at2"/>
<dbReference type="AlphaFoldDB" id="A0A1H6YTR8"/>
<comment type="similarity">
    <text evidence="1">Belongs to the short-chain dehydrogenases/reductases (SDR) family.</text>
</comment>
<accession>A0A1H6YTR8</accession>
<feature type="domain" description="Ketoreductase" evidence="2">
    <location>
        <begin position="17"/>
        <end position="197"/>
    </location>
</feature>
<dbReference type="CDD" id="cd05233">
    <property type="entry name" value="SDR_c"/>
    <property type="match status" value="1"/>
</dbReference>
<gene>
    <name evidence="3" type="ORF">SAMN05192539_1010139</name>
</gene>
<evidence type="ECO:0000259" key="2">
    <source>
        <dbReference type="SMART" id="SM00822"/>
    </source>
</evidence>